<evidence type="ECO:0000256" key="1">
    <source>
        <dbReference type="SAM" id="MobiDB-lite"/>
    </source>
</evidence>
<protein>
    <submittedName>
        <fullName evidence="3">Energy transducer TonB</fullName>
    </submittedName>
</protein>
<keyword evidence="2" id="KW-0472">Membrane</keyword>
<keyword evidence="2" id="KW-0812">Transmembrane</keyword>
<dbReference type="PRINTS" id="PR01217">
    <property type="entry name" value="PRICHEXTENSN"/>
</dbReference>
<sequence>MYRSERKRFEYSLAASVGTHLSVVAVVFLLSLIVIPPPPPKPPEDKPVEVEFTSDSTAQETPAKAEEDAPNPNAPAPELLNAPPSPTPPLKAPTEETPPPPPPPQPMPPPPEAISKVNVEQPVQPQAMESPSPSAVTLPPTVTPLSSSSNSNSPAPPSPSPVPTALPTVQTFSKITKTEKAPKETPDTHSLESTLDAYRADQKQTHAPKAKANPRQGGAPNGGGARNGDITKALSAGQQGKIASSVRRCYVEDTAAKDYEKFSARLVVTVDASGEARVVTFDPSTKAKMNADPSYRALAERARDAVLSPTCSKLPIPSNLLGKTSQLRFVFRP</sequence>
<feature type="compositionally biased region" description="Low complexity" evidence="1">
    <location>
        <begin position="130"/>
        <end position="153"/>
    </location>
</feature>
<keyword evidence="4" id="KW-1185">Reference proteome</keyword>
<gene>
    <name evidence="3" type="ORF">QJV27_00525</name>
</gene>
<evidence type="ECO:0000313" key="4">
    <source>
        <dbReference type="Proteomes" id="UP001431634"/>
    </source>
</evidence>
<feature type="compositionally biased region" description="Basic and acidic residues" evidence="1">
    <location>
        <begin position="176"/>
        <end position="190"/>
    </location>
</feature>
<dbReference type="RefSeq" id="WP_281448938.1">
    <property type="nucleotide sequence ID" value="NZ_JASBAO010000001.1"/>
</dbReference>
<organism evidence="3 4">
    <name type="scientific">Commensalibacter oyaizuii</name>
    <dbReference type="NCBI Taxonomy" id="3043873"/>
    <lineage>
        <taxon>Bacteria</taxon>
        <taxon>Pseudomonadati</taxon>
        <taxon>Pseudomonadota</taxon>
        <taxon>Alphaproteobacteria</taxon>
        <taxon>Acetobacterales</taxon>
        <taxon>Acetobacteraceae</taxon>
    </lineage>
</organism>
<name>A0ABT6PYE7_9PROT</name>
<reference evidence="3" key="1">
    <citation type="submission" date="2023-05" db="EMBL/GenBank/DDBJ databases">
        <title>Whole genome sequence of Commensalibacter sp.</title>
        <authorList>
            <person name="Charoenyingcharoen P."/>
            <person name="Yukphan P."/>
        </authorList>
    </citation>
    <scope>NUCLEOTIDE SEQUENCE</scope>
    <source>
        <strain evidence="3">TBRC 16381</strain>
    </source>
</reference>
<dbReference type="EMBL" id="JASBAO010000001">
    <property type="protein sequence ID" value="MDI2089873.1"/>
    <property type="molecule type" value="Genomic_DNA"/>
</dbReference>
<evidence type="ECO:0000256" key="2">
    <source>
        <dbReference type="SAM" id="Phobius"/>
    </source>
</evidence>
<feature type="compositionally biased region" description="Pro residues" evidence="1">
    <location>
        <begin position="83"/>
        <end position="112"/>
    </location>
</feature>
<proteinExistence type="predicted"/>
<comment type="caution">
    <text evidence="3">The sequence shown here is derived from an EMBL/GenBank/DDBJ whole genome shotgun (WGS) entry which is preliminary data.</text>
</comment>
<feature type="transmembrane region" description="Helical" evidence="2">
    <location>
        <begin position="12"/>
        <end position="35"/>
    </location>
</feature>
<keyword evidence="2" id="KW-1133">Transmembrane helix</keyword>
<evidence type="ECO:0000313" key="3">
    <source>
        <dbReference type="EMBL" id="MDI2089873.1"/>
    </source>
</evidence>
<accession>A0ABT6PYE7</accession>
<feature type="region of interest" description="Disordered" evidence="1">
    <location>
        <begin position="37"/>
        <end position="238"/>
    </location>
</feature>
<dbReference type="Proteomes" id="UP001431634">
    <property type="component" value="Unassembled WGS sequence"/>
</dbReference>
<feature type="compositionally biased region" description="Pro residues" evidence="1">
    <location>
        <begin position="154"/>
        <end position="164"/>
    </location>
</feature>